<name>L0RFX8_9BACT</name>
<protein>
    <submittedName>
        <fullName evidence="1">Uncharacterized protein</fullName>
    </submittedName>
</protein>
<dbReference type="KEGG" id="dhy:DESAM_22875"/>
<evidence type="ECO:0000313" key="1">
    <source>
        <dbReference type="EMBL" id="CCO25142.1"/>
    </source>
</evidence>
<proteinExistence type="predicted"/>
<sequence length="91" mass="9987">MSRGQEFVFIVSYAVRHYSRKLSVGEHAFDLADISAVNGSALSQAHFALRVFLSQNVTQTLTTAFEFAAAGFGETLRSASSSFHLRHFLSS</sequence>
<gene>
    <name evidence="1" type="ORF">DESAM_22875</name>
</gene>
<dbReference type="AlphaFoldDB" id="L0RFX8"/>
<dbReference type="Proteomes" id="UP000010808">
    <property type="component" value="Chromosome"/>
</dbReference>
<reference evidence="1 2" key="1">
    <citation type="submission" date="2012-10" db="EMBL/GenBank/DDBJ databases">
        <authorList>
            <person name="Genoscope - CEA"/>
        </authorList>
    </citation>
    <scope>NUCLEOTIDE SEQUENCE [LARGE SCALE GENOMIC DNA]</scope>
    <source>
        <strain evidence="2">AM13 / DSM 14728</strain>
    </source>
</reference>
<organism evidence="1 2">
    <name type="scientific">Maridesulfovibrio hydrothermalis AM13 = DSM 14728</name>
    <dbReference type="NCBI Taxonomy" id="1121451"/>
    <lineage>
        <taxon>Bacteria</taxon>
        <taxon>Pseudomonadati</taxon>
        <taxon>Thermodesulfobacteriota</taxon>
        <taxon>Desulfovibrionia</taxon>
        <taxon>Desulfovibrionales</taxon>
        <taxon>Desulfovibrionaceae</taxon>
        <taxon>Maridesulfovibrio</taxon>
    </lineage>
</organism>
<keyword evidence="2" id="KW-1185">Reference proteome</keyword>
<dbReference type="HOGENOM" id="CLU_2422125_0_0_7"/>
<accession>L0RFX8</accession>
<evidence type="ECO:0000313" key="2">
    <source>
        <dbReference type="Proteomes" id="UP000010808"/>
    </source>
</evidence>
<dbReference type="STRING" id="1121451.DESAM_22875"/>
<dbReference type="EMBL" id="FO203522">
    <property type="protein sequence ID" value="CCO25142.1"/>
    <property type="molecule type" value="Genomic_DNA"/>
</dbReference>